<comment type="caution">
    <text evidence="7">The sequence shown here is derived from an EMBL/GenBank/DDBJ whole genome shotgun (WGS) entry which is preliminary data.</text>
</comment>
<evidence type="ECO:0000256" key="4">
    <source>
        <dbReference type="ARBA" id="ARBA00022729"/>
    </source>
</evidence>
<evidence type="ECO:0000313" key="7">
    <source>
        <dbReference type="EMBL" id="MVT00335.1"/>
    </source>
</evidence>
<proteinExistence type="inferred from homology"/>
<organism evidence="7 8">
    <name type="scientific">Devosia marina</name>
    <dbReference type="NCBI Taxonomy" id="2683198"/>
    <lineage>
        <taxon>Bacteria</taxon>
        <taxon>Pseudomonadati</taxon>
        <taxon>Pseudomonadota</taxon>
        <taxon>Alphaproteobacteria</taxon>
        <taxon>Hyphomicrobiales</taxon>
        <taxon>Devosiaceae</taxon>
        <taxon>Devosia</taxon>
    </lineage>
</organism>
<dbReference type="GO" id="GO:0015689">
    <property type="term" value="P:molybdate ion transport"/>
    <property type="evidence" value="ECO:0007669"/>
    <property type="project" value="InterPro"/>
</dbReference>
<dbReference type="NCBIfam" id="TIGR01256">
    <property type="entry name" value="modA"/>
    <property type="match status" value="1"/>
</dbReference>
<dbReference type="SUPFAM" id="SSF53850">
    <property type="entry name" value="Periplasmic binding protein-like II"/>
    <property type="match status" value="1"/>
</dbReference>
<evidence type="ECO:0000256" key="3">
    <source>
        <dbReference type="ARBA" id="ARBA00022723"/>
    </source>
</evidence>
<sequence length="249" mass="25361">MARSTKTNVPSIVFLALLTLSGGVVPVGAETAHVAVAANFTAVAEELAALFEAEAGHEAVLSFGATGQLYAQISQAAPFDVFLAADTARAERAIAEGLAVADSFFVYAEGRLALYGPGLDAEPTLLSGDFSRIAIAEPDAAPYGQAAVETLDALGLYDAIAARLVTGANISQTLQFVESGNAELGFVAASQVLGKDDIWLVPAALHGPIAQGAALLNRGADNPAALAFLDFLRSDAAVAVIEASGYSVP</sequence>
<dbReference type="InterPro" id="IPR050682">
    <property type="entry name" value="ModA/WtpA"/>
</dbReference>
<dbReference type="FunFam" id="3.40.190.10:FF:000035">
    <property type="entry name" value="Molybdate ABC transporter substrate-binding protein"/>
    <property type="match status" value="1"/>
</dbReference>
<dbReference type="PIRSF" id="PIRSF004846">
    <property type="entry name" value="ModA"/>
    <property type="match status" value="1"/>
</dbReference>
<keyword evidence="3 6" id="KW-0479">Metal-binding</keyword>
<dbReference type="GO" id="GO:1901359">
    <property type="term" value="F:tungstate binding"/>
    <property type="evidence" value="ECO:0007669"/>
    <property type="project" value="UniProtKB-ARBA"/>
</dbReference>
<evidence type="ECO:0000256" key="6">
    <source>
        <dbReference type="PIRSR" id="PIRSR004846-1"/>
    </source>
</evidence>
<dbReference type="Gene3D" id="3.40.190.10">
    <property type="entry name" value="Periplasmic binding protein-like II"/>
    <property type="match status" value="2"/>
</dbReference>
<dbReference type="InterPro" id="IPR005950">
    <property type="entry name" value="ModA"/>
</dbReference>
<keyword evidence="8" id="KW-1185">Reference proteome</keyword>
<accession>A0A7X3FTA1</accession>
<dbReference type="GO" id="GO:0046872">
    <property type="term" value="F:metal ion binding"/>
    <property type="evidence" value="ECO:0007669"/>
    <property type="project" value="UniProtKB-KW"/>
</dbReference>
<dbReference type="AlphaFoldDB" id="A0A7X3FTA1"/>
<evidence type="ECO:0000256" key="1">
    <source>
        <dbReference type="ARBA" id="ARBA00009175"/>
    </source>
</evidence>
<evidence type="ECO:0000313" key="8">
    <source>
        <dbReference type="Proteomes" id="UP000438106"/>
    </source>
</evidence>
<comment type="subunit">
    <text evidence="5">The complex is composed of two ATP-binding proteins (ModC), two transmembrane proteins (ModB) and a solute-binding protein (ModA).</text>
</comment>
<dbReference type="Proteomes" id="UP000438106">
    <property type="component" value="Unassembled WGS sequence"/>
</dbReference>
<dbReference type="PANTHER" id="PTHR30632:SF14">
    <property type="entry name" value="TUNGSTATE_MOLYBDATE_CHROMATE-BINDING PROTEIN MODA"/>
    <property type="match status" value="1"/>
</dbReference>
<feature type="binding site" evidence="6">
    <location>
        <position position="66"/>
    </location>
    <ligand>
        <name>molybdate</name>
        <dbReference type="ChEBI" id="CHEBI:36264"/>
    </ligand>
</feature>
<protein>
    <submittedName>
        <fullName evidence="7">Molybdate ABC transporter substrate-binding protein</fullName>
    </submittedName>
</protein>
<gene>
    <name evidence="7" type="primary">modA</name>
    <name evidence="7" type="ORF">GO014_15010</name>
</gene>
<keyword evidence="2 6" id="KW-0500">Molybdenum</keyword>
<evidence type="ECO:0000256" key="5">
    <source>
        <dbReference type="ARBA" id="ARBA00062515"/>
    </source>
</evidence>
<keyword evidence="4" id="KW-0732">Signal</keyword>
<evidence type="ECO:0000256" key="2">
    <source>
        <dbReference type="ARBA" id="ARBA00022505"/>
    </source>
</evidence>
<dbReference type="EMBL" id="WQRF01000005">
    <property type="protein sequence ID" value="MVT00335.1"/>
    <property type="molecule type" value="Genomic_DNA"/>
</dbReference>
<dbReference type="GO" id="GO:0030973">
    <property type="term" value="F:molybdate ion binding"/>
    <property type="evidence" value="ECO:0007669"/>
    <property type="project" value="InterPro"/>
</dbReference>
<feature type="binding site" evidence="6">
    <location>
        <position position="170"/>
    </location>
    <ligand>
        <name>molybdate</name>
        <dbReference type="ChEBI" id="CHEBI:36264"/>
    </ligand>
</feature>
<dbReference type="InterPro" id="IPR044084">
    <property type="entry name" value="AvModA-like_subst-bd"/>
</dbReference>
<name>A0A7X3FTA1_9HYPH</name>
<dbReference type="Pfam" id="PF13531">
    <property type="entry name" value="SBP_bac_11"/>
    <property type="match status" value="1"/>
</dbReference>
<reference evidence="7 8" key="1">
    <citation type="submission" date="2019-12" db="EMBL/GenBank/DDBJ databases">
        <title>Devosia maris sp. nov., isolated from the deep seawater.</title>
        <authorList>
            <person name="Liu Y."/>
        </authorList>
    </citation>
    <scope>NUCLEOTIDE SEQUENCE [LARGE SCALE GENOMIC DNA]</scope>
    <source>
        <strain evidence="7 8">L53-10-65</strain>
    </source>
</reference>
<comment type="similarity">
    <text evidence="1">Belongs to the bacterial solute-binding protein ModA family.</text>
</comment>
<dbReference type="CDD" id="cd13539">
    <property type="entry name" value="PBP2_AvModA"/>
    <property type="match status" value="1"/>
</dbReference>
<dbReference type="PANTHER" id="PTHR30632">
    <property type="entry name" value="MOLYBDATE-BINDING PERIPLASMIC PROTEIN"/>
    <property type="match status" value="1"/>
</dbReference>